<evidence type="ECO:0000313" key="2">
    <source>
        <dbReference type="Proteomes" id="UP001474421"/>
    </source>
</evidence>
<dbReference type="Proteomes" id="UP001474421">
    <property type="component" value="Unassembled WGS sequence"/>
</dbReference>
<reference evidence="1 2" key="1">
    <citation type="journal article" date="2024" name="Proc. Natl. Acad. Sci. U.S.A.">
        <title>The genetic regulatory architecture and epigenomic basis for age-related changes in rattlesnake venom.</title>
        <authorList>
            <person name="Hogan M.P."/>
            <person name="Holding M.L."/>
            <person name="Nystrom G.S."/>
            <person name="Colston T.J."/>
            <person name="Bartlett D.A."/>
            <person name="Mason A.J."/>
            <person name="Ellsworth S.A."/>
            <person name="Rautsaw R.M."/>
            <person name="Lawrence K.C."/>
            <person name="Strickland J.L."/>
            <person name="He B."/>
            <person name="Fraser P."/>
            <person name="Margres M.J."/>
            <person name="Gilbert D.M."/>
            <person name="Gibbs H.L."/>
            <person name="Parkinson C.L."/>
            <person name="Rokyta D.R."/>
        </authorList>
    </citation>
    <scope>NUCLEOTIDE SEQUENCE [LARGE SCALE GENOMIC DNA]</scope>
    <source>
        <strain evidence="1">DRR0105</strain>
    </source>
</reference>
<organism evidence="1 2">
    <name type="scientific">Crotalus adamanteus</name>
    <name type="common">Eastern diamondback rattlesnake</name>
    <dbReference type="NCBI Taxonomy" id="8729"/>
    <lineage>
        <taxon>Eukaryota</taxon>
        <taxon>Metazoa</taxon>
        <taxon>Chordata</taxon>
        <taxon>Craniata</taxon>
        <taxon>Vertebrata</taxon>
        <taxon>Euteleostomi</taxon>
        <taxon>Lepidosauria</taxon>
        <taxon>Squamata</taxon>
        <taxon>Bifurcata</taxon>
        <taxon>Unidentata</taxon>
        <taxon>Episquamata</taxon>
        <taxon>Toxicofera</taxon>
        <taxon>Serpentes</taxon>
        <taxon>Colubroidea</taxon>
        <taxon>Viperidae</taxon>
        <taxon>Crotalinae</taxon>
        <taxon>Crotalus</taxon>
    </lineage>
</organism>
<sequence length="14" mass="1845">MYYCEVKYHSEHQQ</sequence>
<gene>
    <name evidence="1" type="ORF">NXF25_019132</name>
</gene>
<evidence type="ECO:0000313" key="1">
    <source>
        <dbReference type="EMBL" id="KAK9395771.1"/>
    </source>
</evidence>
<accession>A0AAW1B1X1</accession>
<proteinExistence type="predicted"/>
<protein>
    <submittedName>
        <fullName evidence="1">Uncharacterized protein</fullName>
    </submittedName>
</protein>
<comment type="caution">
    <text evidence="1">The sequence shown here is derived from an EMBL/GenBank/DDBJ whole genome shotgun (WGS) entry which is preliminary data.</text>
</comment>
<name>A0AAW1B1X1_CROAD</name>
<keyword evidence="2" id="KW-1185">Reference proteome</keyword>
<dbReference type="EMBL" id="JAOTOJ010000009">
    <property type="protein sequence ID" value="KAK9395771.1"/>
    <property type="molecule type" value="Genomic_DNA"/>
</dbReference>